<comment type="caution">
    <text evidence="3">The sequence shown here is derived from an EMBL/GenBank/DDBJ whole genome shotgun (WGS) entry which is preliminary data.</text>
</comment>
<proteinExistence type="predicted"/>
<dbReference type="Gene3D" id="2.60.120.200">
    <property type="match status" value="1"/>
</dbReference>
<evidence type="ECO:0000256" key="1">
    <source>
        <dbReference type="SAM" id="SignalP"/>
    </source>
</evidence>
<dbReference type="InterPro" id="IPR013320">
    <property type="entry name" value="ConA-like_dom_sf"/>
</dbReference>
<feature type="chain" id="PRO_5032482469" description="BT-3987-like N-terminal domain-containing protein" evidence="1">
    <location>
        <begin position="22"/>
        <end position="400"/>
    </location>
</feature>
<dbReference type="RefSeq" id="WP_183307400.1">
    <property type="nucleotide sequence ID" value="NZ_JACIEP010000008.1"/>
</dbReference>
<dbReference type="InterPro" id="IPR013728">
    <property type="entry name" value="BT_3987-like_N"/>
</dbReference>
<reference evidence="3 4" key="1">
    <citation type="submission" date="2020-08" db="EMBL/GenBank/DDBJ databases">
        <title>Genomic Encyclopedia of Type Strains, Phase IV (KMG-IV): sequencing the most valuable type-strain genomes for metagenomic binning, comparative biology and taxonomic classification.</title>
        <authorList>
            <person name="Goeker M."/>
        </authorList>
    </citation>
    <scope>NUCLEOTIDE SEQUENCE [LARGE SCALE GENOMIC DNA]</scope>
    <source>
        <strain evidence="3 4">DSM 104969</strain>
    </source>
</reference>
<dbReference type="GO" id="GO:0004553">
    <property type="term" value="F:hydrolase activity, hydrolyzing O-glycosyl compounds"/>
    <property type="evidence" value="ECO:0007669"/>
    <property type="project" value="UniProtKB-ARBA"/>
</dbReference>
<accession>A0A840CQU3</accession>
<dbReference type="EMBL" id="JACIEP010000008">
    <property type="protein sequence ID" value="MBB4036498.1"/>
    <property type="molecule type" value="Genomic_DNA"/>
</dbReference>
<name>A0A840CQU3_9BACT</name>
<dbReference type="GO" id="GO:0005975">
    <property type="term" value="P:carbohydrate metabolic process"/>
    <property type="evidence" value="ECO:0007669"/>
    <property type="project" value="UniProtKB-ARBA"/>
</dbReference>
<keyword evidence="4" id="KW-1185">Reference proteome</keyword>
<evidence type="ECO:0000313" key="3">
    <source>
        <dbReference type="EMBL" id="MBB4036498.1"/>
    </source>
</evidence>
<dbReference type="Pfam" id="PF13385">
    <property type="entry name" value="Laminin_G_3"/>
    <property type="match status" value="1"/>
</dbReference>
<feature type="domain" description="BT-3987-like N-terminal" evidence="2">
    <location>
        <begin position="28"/>
        <end position="138"/>
    </location>
</feature>
<gene>
    <name evidence="3" type="ORF">GGR21_002404</name>
</gene>
<organism evidence="3 4">
    <name type="scientific">Dysgonomonas hofstadii</name>
    <dbReference type="NCBI Taxonomy" id="637886"/>
    <lineage>
        <taxon>Bacteria</taxon>
        <taxon>Pseudomonadati</taxon>
        <taxon>Bacteroidota</taxon>
        <taxon>Bacteroidia</taxon>
        <taxon>Bacteroidales</taxon>
        <taxon>Dysgonomonadaceae</taxon>
        <taxon>Dysgonomonas</taxon>
    </lineage>
</organism>
<evidence type="ECO:0000259" key="2">
    <source>
        <dbReference type="Pfam" id="PF08522"/>
    </source>
</evidence>
<sequence length="400" mass="43779">MKKYILYLFALAICITGCNNGDDFGDALYVTGTLTSSNLRLLVDGQSSMGVTVTSTAKVDADVKITLKAAPELLDAFNASTGRNCQLPPDGSYTIGGSEVVIEAGKHQSSQIKVSADSEKLQEGVSYCIPITISSVEGGMNVLETSRTAYVMLTKVITVKAANLNRNNCFDIPSFGEEDSPVKALGQMTLEMKVLPVSFPTTPSSANGISSLVGCEENFLFRFGDGAGNPTNKLQLSKGSIGTATHPDQKDHYDSWTEKEFDTGHWLHFAAVYDGQYLRVYLDGEQIHFVETRNGGTINLSMSYDGHTWDDTFAIGRSVGYQRMFNGYISECRVWNTARTTAQLEDGICYVDPTSEGLLAYWRFNGELQDDGTVLDMTGHGHNAKPYRTVEWVDNQKCPF</sequence>
<dbReference type="Pfam" id="PF08522">
    <property type="entry name" value="BT_3987-like_N"/>
    <property type="match status" value="1"/>
</dbReference>
<feature type="signal peptide" evidence="1">
    <location>
        <begin position="1"/>
        <end position="21"/>
    </location>
</feature>
<protein>
    <recommendedName>
        <fullName evidence="2">BT-3987-like N-terminal domain-containing protein</fullName>
    </recommendedName>
</protein>
<dbReference type="SUPFAM" id="SSF49899">
    <property type="entry name" value="Concanavalin A-like lectins/glucanases"/>
    <property type="match status" value="1"/>
</dbReference>
<evidence type="ECO:0000313" key="4">
    <source>
        <dbReference type="Proteomes" id="UP000555103"/>
    </source>
</evidence>
<keyword evidence="1" id="KW-0732">Signal</keyword>
<dbReference type="AlphaFoldDB" id="A0A840CQU3"/>
<dbReference type="Gene3D" id="2.60.40.1740">
    <property type="entry name" value="hypothetical protein (bacova_03559)"/>
    <property type="match status" value="1"/>
</dbReference>
<dbReference type="Proteomes" id="UP000555103">
    <property type="component" value="Unassembled WGS sequence"/>
</dbReference>